<dbReference type="Proteomes" id="UP001064489">
    <property type="component" value="Chromosome 6"/>
</dbReference>
<dbReference type="AlphaFoldDB" id="A0AAD5NZZ7"/>
<reference evidence="2" key="2">
    <citation type="submission" date="2023-02" db="EMBL/GenBank/DDBJ databases">
        <authorList>
            <person name="Swenson N.G."/>
            <person name="Wegrzyn J.L."/>
            <person name="Mcevoy S.L."/>
        </authorList>
    </citation>
    <scope>NUCLEOTIDE SEQUENCE</scope>
    <source>
        <strain evidence="2">91603</strain>
        <tissue evidence="2">Leaf</tissue>
    </source>
</reference>
<dbReference type="EMBL" id="JAJSOW010000004">
    <property type="protein sequence ID" value="KAI9192242.1"/>
    <property type="molecule type" value="Genomic_DNA"/>
</dbReference>
<feature type="region of interest" description="Disordered" evidence="1">
    <location>
        <begin position="145"/>
        <end position="194"/>
    </location>
</feature>
<comment type="caution">
    <text evidence="2">The sequence shown here is derived from an EMBL/GenBank/DDBJ whole genome shotgun (WGS) entry which is preliminary data.</text>
</comment>
<protein>
    <submittedName>
        <fullName evidence="2">Uncharacterized protein</fullName>
    </submittedName>
</protein>
<name>A0AAD5NZZ7_ACENE</name>
<sequence>MLPGRIMVVNSRMTVSLEMEMDTVSVTVSWVEETLGLTKTKGSKVSTGKKDKLNPSSFQIQNSKYKVGVMDDGLFEEQEREEVSLRKDRGFDQNRRKKEGGCVKREGHSNCKIGKWAISISQIGKGKMKSQVQLQRMTIIFKGGRTAGGGGGGSGGGGGGQARRQQVVGTASGGPAWLQRPAVGHRRPPTRSFVVTSGGCRQRVAESVSDGRA</sequence>
<gene>
    <name evidence="2" type="ORF">LWI28_019900</name>
</gene>
<evidence type="ECO:0000256" key="1">
    <source>
        <dbReference type="SAM" id="MobiDB-lite"/>
    </source>
</evidence>
<proteinExistence type="predicted"/>
<keyword evidence="3" id="KW-1185">Reference proteome</keyword>
<feature type="compositionally biased region" description="Gly residues" evidence="1">
    <location>
        <begin position="145"/>
        <end position="161"/>
    </location>
</feature>
<accession>A0AAD5NZZ7</accession>
<evidence type="ECO:0000313" key="2">
    <source>
        <dbReference type="EMBL" id="KAI9192242.1"/>
    </source>
</evidence>
<reference evidence="2" key="1">
    <citation type="journal article" date="2022" name="Plant J.">
        <title>Strategies of tolerance reflected in two North American maple genomes.</title>
        <authorList>
            <person name="McEvoy S.L."/>
            <person name="Sezen U.U."/>
            <person name="Trouern-Trend A."/>
            <person name="McMahon S.M."/>
            <person name="Schaberg P.G."/>
            <person name="Yang J."/>
            <person name="Wegrzyn J.L."/>
            <person name="Swenson N.G."/>
        </authorList>
    </citation>
    <scope>NUCLEOTIDE SEQUENCE</scope>
    <source>
        <strain evidence="2">91603</strain>
    </source>
</reference>
<organism evidence="2 3">
    <name type="scientific">Acer negundo</name>
    <name type="common">Box elder</name>
    <dbReference type="NCBI Taxonomy" id="4023"/>
    <lineage>
        <taxon>Eukaryota</taxon>
        <taxon>Viridiplantae</taxon>
        <taxon>Streptophyta</taxon>
        <taxon>Embryophyta</taxon>
        <taxon>Tracheophyta</taxon>
        <taxon>Spermatophyta</taxon>
        <taxon>Magnoliopsida</taxon>
        <taxon>eudicotyledons</taxon>
        <taxon>Gunneridae</taxon>
        <taxon>Pentapetalae</taxon>
        <taxon>rosids</taxon>
        <taxon>malvids</taxon>
        <taxon>Sapindales</taxon>
        <taxon>Sapindaceae</taxon>
        <taxon>Hippocastanoideae</taxon>
        <taxon>Acereae</taxon>
        <taxon>Acer</taxon>
    </lineage>
</organism>
<evidence type="ECO:0000313" key="3">
    <source>
        <dbReference type="Proteomes" id="UP001064489"/>
    </source>
</evidence>